<feature type="domain" description="Peptidase M20 dimerisation" evidence="4">
    <location>
        <begin position="236"/>
        <end position="391"/>
    </location>
</feature>
<evidence type="ECO:0000256" key="1">
    <source>
        <dbReference type="ARBA" id="ARBA00022670"/>
    </source>
</evidence>
<organism evidence="5 6">
    <name type="scientific">Hyphococcus flavus</name>
    <dbReference type="NCBI Taxonomy" id="1866326"/>
    <lineage>
        <taxon>Bacteria</taxon>
        <taxon>Pseudomonadati</taxon>
        <taxon>Pseudomonadota</taxon>
        <taxon>Alphaproteobacteria</taxon>
        <taxon>Parvularculales</taxon>
        <taxon>Parvularculaceae</taxon>
        <taxon>Hyphococcus</taxon>
    </lineage>
</organism>
<dbReference type="InterPro" id="IPR011650">
    <property type="entry name" value="Peptidase_M20_dimer"/>
</dbReference>
<keyword evidence="1" id="KW-0645">Protease</keyword>
<reference evidence="5" key="1">
    <citation type="submission" date="2023-02" db="EMBL/GenBank/DDBJ databases">
        <title>Genome sequence of Hyphococcus flavus.</title>
        <authorList>
            <person name="Rong J.-C."/>
            <person name="Zhao Q."/>
            <person name="Yi M."/>
            <person name="Wu J.-Y."/>
        </authorList>
    </citation>
    <scope>NUCLEOTIDE SEQUENCE</scope>
    <source>
        <strain evidence="5">MCCC 1K03223</strain>
    </source>
</reference>
<keyword evidence="3" id="KW-0378">Hydrolase</keyword>
<dbReference type="GO" id="GO:0046872">
    <property type="term" value="F:metal ion binding"/>
    <property type="evidence" value="ECO:0007669"/>
    <property type="project" value="UniProtKB-KW"/>
</dbReference>
<dbReference type="InterPro" id="IPR051458">
    <property type="entry name" value="Cyt/Met_Dipeptidase"/>
</dbReference>
<evidence type="ECO:0000313" key="5">
    <source>
        <dbReference type="EMBL" id="WDI32610.1"/>
    </source>
</evidence>
<dbReference type="Gene3D" id="3.40.630.10">
    <property type="entry name" value="Zn peptidases"/>
    <property type="match status" value="1"/>
</dbReference>
<dbReference type="GO" id="GO:0006508">
    <property type="term" value="P:proteolysis"/>
    <property type="evidence" value="ECO:0007669"/>
    <property type="project" value="UniProtKB-KW"/>
</dbReference>
<proteinExistence type="predicted"/>
<name>A0AAE9ZL30_9PROT</name>
<dbReference type="RefSeq" id="WP_274494544.1">
    <property type="nucleotide sequence ID" value="NZ_CP118166.1"/>
</dbReference>
<dbReference type="Pfam" id="PF01546">
    <property type="entry name" value="Peptidase_M20"/>
    <property type="match status" value="1"/>
</dbReference>
<dbReference type="PANTHER" id="PTHR43270:SF8">
    <property type="entry name" value="DI- AND TRIPEPTIDASE DUG2-RELATED"/>
    <property type="match status" value="1"/>
</dbReference>
<dbReference type="Gene3D" id="3.30.70.360">
    <property type="match status" value="1"/>
</dbReference>
<dbReference type="AlphaFoldDB" id="A0AAE9ZL30"/>
<sequence>MAGIAALSLSVQHVAAQPQIETAVETAREWREAHGAEIVRGFAHLLSLPNDAKDAPNIRRNAEYISGLFSERGFEMELLEVEGSPPLIYGLREAPGATRTIAIYVHYDGQPVEAANWTHGPYEATLYSAAMTDGGEVIPLPEDGDEIDEDWRLYARSASDDKAPIPALLAAIDALDEAGIGFSSNIKLVFDGEEEAGSDHLDDFLSTYAGKFSDIDLWLFCDGPTHQSGLPQLVFGVRGVTGLELTVYGPNRGLHSGHYGNWAPGPGWRLTQLLATMKDEKGRVRIKDFYKSSAPVSDAEREAIAAAPPVDDLLRETFGLAESEDDNALLGERMLIPALNLLGLKSAEVGPAARNVIPPSATAAIGVRLVKGNDPQAMLDLVEAHIKKQGYHIVREEPDAATRTEYPLIAKITRRDGYPAVRSNMSDERIAPLIGALRVAAEDLILTPSLGGSLPLYMFEVSSDAPIVILPIANYDNNQHAADENIRLGNLFYGIEAYAAVLTME</sequence>
<protein>
    <submittedName>
        <fullName evidence="5">M20/M25/M40 family metallo-hydrolase</fullName>
    </submittedName>
</protein>
<dbReference type="InterPro" id="IPR002933">
    <property type="entry name" value="Peptidase_M20"/>
</dbReference>
<dbReference type="Pfam" id="PF07687">
    <property type="entry name" value="M20_dimer"/>
    <property type="match status" value="1"/>
</dbReference>
<dbReference type="EMBL" id="CP118166">
    <property type="protein sequence ID" value="WDI32610.1"/>
    <property type="molecule type" value="Genomic_DNA"/>
</dbReference>
<accession>A0AAE9ZL30</accession>
<gene>
    <name evidence="5" type="ORF">PUV54_05300</name>
</gene>
<keyword evidence="6" id="KW-1185">Reference proteome</keyword>
<dbReference type="SUPFAM" id="SSF53187">
    <property type="entry name" value="Zn-dependent exopeptidases"/>
    <property type="match status" value="1"/>
</dbReference>
<evidence type="ECO:0000313" key="6">
    <source>
        <dbReference type="Proteomes" id="UP001214043"/>
    </source>
</evidence>
<evidence type="ECO:0000256" key="3">
    <source>
        <dbReference type="ARBA" id="ARBA00022801"/>
    </source>
</evidence>
<keyword evidence="2" id="KW-0479">Metal-binding</keyword>
<evidence type="ECO:0000256" key="2">
    <source>
        <dbReference type="ARBA" id="ARBA00022723"/>
    </source>
</evidence>
<dbReference type="KEGG" id="hfl:PUV54_05300"/>
<evidence type="ECO:0000259" key="4">
    <source>
        <dbReference type="Pfam" id="PF07687"/>
    </source>
</evidence>
<dbReference type="PANTHER" id="PTHR43270">
    <property type="entry name" value="BETA-ALA-HIS DIPEPTIDASE"/>
    <property type="match status" value="1"/>
</dbReference>
<dbReference type="Proteomes" id="UP001214043">
    <property type="component" value="Chromosome"/>
</dbReference>
<dbReference type="GO" id="GO:0008233">
    <property type="term" value="F:peptidase activity"/>
    <property type="evidence" value="ECO:0007669"/>
    <property type="project" value="UniProtKB-KW"/>
</dbReference>